<organism evidence="1 2">
    <name type="scientific">Diphasiastrum complanatum</name>
    <name type="common">Issler's clubmoss</name>
    <name type="synonym">Lycopodium complanatum</name>
    <dbReference type="NCBI Taxonomy" id="34168"/>
    <lineage>
        <taxon>Eukaryota</taxon>
        <taxon>Viridiplantae</taxon>
        <taxon>Streptophyta</taxon>
        <taxon>Embryophyta</taxon>
        <taxon>Tracheophyta</taxon>
        <taxon>Lycopodiopsida</taxon>
        <taxon>Lycopodiales</taxon>
        <taxon>Lycopodiaceae</taxon>
        <taxon>Lycopodioideae</taxon>
        <taxon>Diphasiastrum</taxon>
    </lineage>
</organism>
<protein>
    <submittedName>
        <fullName evidence="1">Uncharacterized protein</fullName>
    </submittedName>
</protein>
<comment type="caution">
    <text evidence="1">The sequence shown here is derived from an EMBL/GenBank/DDBJ whole genome shotgun (WGS) entry which is preliminary data.</text>
</comment>
<evidence type="ECO:0000313" key="2">
    <source>
        <dbReference type="Proteomes" id="UP001162992"/>
    </source>
</evidence>
<dbReference type="EMBL" id="CM055113">
    <property type="protein sequence ID" value="KAJ7516475.1"/>
    <property type="molecule type" value="Genomic_DNA"/>
</dbReference>
<name>A0ACC2AFX9_DIPCM</name>
<dbReference type="Proteomes" id="UP001162992">
    <property type="component" value="Chromosome 22"/>
</dbReference>
<sequence>MTIPDAGSSPSSSSSTSAASHAPRLTFLQRLAQRRQQLGGWALATSCLLLSLRLMDQKKVLDGLKAQESDTILSLREENRKLKETLSNVREVLLGEEGGEGSELPAFARLEHALGENGGRVTGKSENLGPEVPNRYFRTLNVLCHPLSTLSF</sequence>
<evidence type="ECO:0000313" key="1">
    <source>
        <dbReference type="EMBL" id="KAJ7516475.1"/>
    </source>
</evidence>
<gene>
    <name evidence="1" type="ORF">O6H91_22G059600</name>
</gene>
<proteinExistence type="predicted"/>
<reference evidence="2" key="1">
    <citation type="journal article" date="2024" name="Proc. Natl. Acad. Sci. U.S.A.">
        <title>Extraordinary preservation of gene collinearity over three hundred million years revealed in homosporous lycophytes.</title>
        <authorList>
            <person name="Li C."/>
            <person name="Wickell D."/>
            <person name="Kuo L.Y."/>
            <person name="Chen X."/>
            <person name="Nie B."/>
            <person name="Liao X."/>
            <person name="Peng D."/>
            <person name="Ji J."/>
            <person name="Jenkins J."/>
            <person name="Williams M."/>
            <person name="Shu S."/>
            <person name="Plott C."/>
            <person name="Barry K."/>
            <person name="Rajasekar S."/>
            <person name="Grimwood J."/>
            <person name="Han X."/>
            <person name="Sun S."/>
            <person name="Hou Z."/>
            <person name="He W."/>
            <person name="Dai G."/>
            <person name="Sun C."/>
            <person name="Schmutz J."/>
            <person name="Leebens-Mack J.H."/>
            <person name="Li F.W."/>
            <person name="Wang L."/>
        </authorList>
    </citation>
    <scope>NUCLEOTIDE SEQUENCE [LARGE SCALE GENOMIC DNA]</scope>
    <source>
        <strain evidence="2">cv. PW_Plant_1</strain>
    </source>
</reference>
<accession>A0ACC2AFX9</accession>
<keyword evidence="2" id="KW-1185">Reference proteome</keyword>